<gene>
    <name evidence="1" type="ORF">SH1V18_21030</name>
</gene>
<organism evidence="1 2">
    <name type="scientific">Vallitalea longa</name>
    <dbReference type="NCBI Taxonomy" id="2936439"/>
    <lineage>
        <taxon>Bacteria</taxon>
        <taxon>Bacillati</taxon>
        <taxon>Bacillota</taxon>
        <taxon>Clostridia</taxon>
        <taxon>Lachnospirales</taxon>
        <taxon>Vallitaleaceae</taxon>
        <taxon>Vallitalea</taxon>
    </lineage>
</organism>
<name>A0A9W5YEA3_9FIRM</name>
<reference evidence="1" key="1">
    <citation type="submission" date="2022-06" db="EMBL/GenBank/DDBJ databases">
        <title>Vallitalea longa sp. nov., an anaerobic bacterium isolated from marine sediment.</title>
        <authorList>
            <person name="Hirano S."/>
            <person name="Terahara T."/>
            <person name="Mori K."/>
            <person name="Hamada M."/>
            <person name="Matsumoto R."/>
            <person name="Kobayashi T."/>
        </authorList>
    </citation>
    <scope>NUCLEOTIDE SEQUENCE</scope>
    <source>
        <strain evidence="1">SH18-1</strain>
    </source>
</reference>
<protein>
    <submittedName>
        <fullName evidence="1">Uncharacterized protein</fullName>
    </submittedName>
</protein>
<proteinExistence type="predicted"/>
<evidence type="ECO:0000313" key="2">
    <source>
        <dbReference type="Proteomes" id="UP001144256"/>
    </source>
</evidence>
<sequence>MSYLKLAKRIMNDELSSEELVKNLETPNVIVLQQVILKLIQHNIKSDFICRKLIEYSNFMDRKFKILGPCKLGHLAIYSLKELGYTKEYKQIYTNLGKEDLHLVDLIDKSIKTI</sequence>
<comment type="caution">
    <text evidence="1">The sequence shown here is derived from an EMBL/GenBank/DDBJ whole genome shotgun (WGS) entry which is preliminary data.</text>
</comment>
<keyword evidence="2" id="KW-1185">Reference proteome</keyword>
<accession>A0A9W5YEA3</accession>
<dbReference type="AlphaFoldDB" id="A0A9W5YEA3"/>
<dbReference type="EMBL" id="BRLB01000004">
    <property type="protein sequence ID" value="GKX29623.1"/>
    <property type="molecule type" value="Genomic_DNA"/>
</dbReference>
<dbReference type="RefSeq" id="WP_281815184.1">
    <property type="nucleotide sequence ID" value="NZ_BRLB01000004.1"/>
</dbReference>
<evidence type="ECO:0000313" key="1">
    <source>
        <dbReference type="EMBL" id="GKX29623.1"/>
    </source>
</evidence>
<dbReference type="Proteomes" id="UP001144256">
    <property type="component" value="Unassembled WGS sequence"/>
</dbReference>